<dbReference type="PANTHER" id="PTHR30404">
    <property type="entry name" value="N-ACETYLMURAMOYL-L-ALANINE AMIDASE"/>
    <property type="match status" value="1"/>
</dbReference>
<dbReference type="GO" id="GO:0030288">
    <property type="term" value="C:outer membrane-bounded periplasmic space"/>
    <property type="evidence" value="ECO:0007669"/>
    <property type="project" value="TreeGrafter"/>
</dbReference>
<dbReference type="GO" id="GO:0009253">
    <property type="term" value="P:peptidoglycan catabolic process"/>
    <property type="evidence" value="ECO:0007669"/>
    <property type="project" value="InterPro"/>
</dbReference>
<dbReference type="PANTHER" id="PTHR30404:SF0">
    <property type="entry name" value="N-ACETYLMURAMOYL-L-ALANINE AMIDASE AMIC"/>
    <property type="match status" value="1"/>
</dbReference>
<dbReference type="SMART" id="SM00646">
    <property type="entry name" value="Ami_3"/>
    <property type="match status" value="1"/>
</dbReference>
<gene>
    <name evidence="3" type="ORF">IAD50_07875</name>
</gene>
<keyword evidence="1" id="KW-0378">Hydrolase</keyword>
<dbReference type="CDD" id="cd02696">
    <property type="entry name" value="MurNAc-LAA"/>
    <property type="match status" value="1"/>
</dbReference>
<evidence type="ECO:0000313" key="4">
    <source>
        <dbReference type="Proteomes" id="UP000824089"/>
    </source>
</evidence>
<reference evidence="3" key="1">
    <citation type="submission" date="2020-10" db="EMBL/GenBank/DDBJ databases">
        <authorList>
            <person name="Gilroy R."/>
        </authorList>
    </citation>
    <scope>NUCLEOTIDE SEQUENCE</scope>
    <source>
        <strain evidence="3">CHK195-4489</strain>
    </source>
</reference>
<evidence type="ECO:0000256" key="1">
    <source>
        <dbReference type="ARBA" id="ARBA00022801"/>
    </source>
</evidence>
<dbReference type="InterPro" id="IPR002508">
    <property type="entry name" value="MurNAc-LAA_cat"/>
</dbReference>
<dbReference type="GO" id="GO:0008745">
    <property type="term" value="F:N-acetylmuramoyl-L-alanine amidase activity"/>
    <property type="evidence" value="ECO:0007669"/>
    <property type="project" value="InterPro"/>
</dbReference>
<protein>
    <submittedName>
        <fullName evidence="3">N-acetylmuramoyl-L-alanine amidase</fullName>
    </submittedName>
</protein>
<evidence type="ECO:0000259" key="2">
    <source>
        <dbReference type="SMART" id="SM00646"/>
    </source>
</evidence>
<dbReference type="InterPro" id="IPR050695">
    <property type="entry name" value="N-acetylmuramoyl_amidase_3"/>
</dbReference>
<comment type="caution">
    <text evidence="3">The sequence shown here is derived from an EMBL/GenBank/DDBJ whole genome shotgun (WGS) entry which is preliminary data.</text>
</comment>
<organism evidence="3 4">
    <name type="scientific">Candidatus Egerieisoma faecipullorum</name>
    <dbReference type="NCBI Taxonomy" id="2840963"/>
    <lineage>
        <taxon>Bacteria</taxon>
        <taxon>Bacillati</taxon>
        <taxon>Bacillota</taxon>
        <taxon>Clostridia</taxon>
        <taxon>Eubacteriales</taxon>
        <taxon>Clostridiaceae</taxon>
        <taxon>Clostridiaceae incertae sedis</taxon>
        <taxon>Candidatus Egerieisoma</taxon>
    </lineage>
</organism>
<proteinExistence type="predicted"/>
<dbReference type="Pfam" id="PF01520">
    <property type="entry name" value="Amidase_3"/>
    <property type="match status" value="1"/>
</dbReference>
<dbReference type="Gene3D" id="3.40.630.40">
    <property type="entry name" value="Zn-dependent exopeptidases"/>
    <property type="match status" value="1"/>
</dbReference>
<sequence>MILIMKKTNVILGILIFVLVAAIVAINIGFGAKGDGSSVNASEYVETLSPAGKIIVLDAGHGGEDPGAVSAYSGTKEKDITLVIAQKTKKLLEDAGYTVVMTRTEDVLNYDDENLSMTAKRRQDLLKRKKMMDESNADIVVSIHLNSFSDSQYHGAQTFYTKESLSSKKLAISLQTALRELLEPENDREALLKSEDIIITKNCKVTTAIVECGFLSNQEEEKKLVDDSYQTKIAEAIKAGIDNYFTVMAPKE</sequence>
<evidence type="ECO:0000313" key="3">
    <source>
        <dbReference type="EMBL" id="HIU30196.1"/>
    </source>
</evidence>
<dbReference type="EMBL" id="DVMM01000171">
    <property type="protein sequence ID" value="HIU30196.1"/>
    <property type="molecule type" value="Genomic_DNA"/>
</dbReference>
<dbReference type="AlphaFoldDB" id="A0A9D1I860"/>
<dbReference type="Proteomes" id="UP000824089">
    <property type="component" value="Unassembled WGS sequence"/>
</dbReference>
<reference evidence="3" key="2">
    <citation type="journal article" date="2021" name="PeerJ">
        <title>Extensive microbial diversity within the chicken gut microbiome revealed by metagenomics and culture.</title>
        <authorList>
            <person name="Gilroy R."/>
            <person name="Ravi A."/>
            <person name="Getino M."/>
            <person name="Pursley I."/>
            <person name="Horton D.L."/>
            <person name="Alikhan N.F."/>
            <person name="Baker D."/>
            <person name="Gharbi K."/>
            <person name="Hall N."/>
            <person name="Watson M."/>
            <person name="Adriaenssens E.M."/>
            <person name="Foster-Nyarko E."/>
            <person name="Jarju S."/>
            <person name="Secka A."/>
            <person name="Antonio M."/>
            <person name="Oren A."/>
            <person name="Chaudhuri R.R."/>
            <person name="La Ragione R."/>
            <person name="Hildebrand F."/>
            <person name="Pallen M.J."/>
        </authorList>
    </citation>
    <scope>NUCLEOTIDE SEQUENCE</scope>
    <source>
        <strain evidence="3">CHK195-4489</strain>
    </source>
</reference>
<dbReference type="SUPFAM" id="SSF53187">
    <property type="entry name" value="Zn-dependent exopeptidases"/>
    <property type="match status" value="1"/>
</dbReference>
<feature type="domain" description="MurNAc-LAA" evidence="2">
    <location>
        <begin position="129"/>
        <end position="242"/>
    </location>
</feature>
<accession>A0A9D1I860</accession>
<name>A0A9D1I860_9CLOT</name>